<comment type="caution">
    <text evidence="3">The sequence shown here is derived from an EMBL/GenBank/DDBJ whole genome shotgun (WGS) entry which is preliminary data.</text>
</comment>
<organism evidence="3 4">
    <name type="scientific">Natronolimnobius baerhuensis</name>
    <dbReference type="NCBI Taxonomy" id="253108"/>
    <lineage>
        <taxon>Archaea</taxon>
        <taxon>Methanobacteriati</taxon>
        <taxon>Methanobacteriota</taxon>
        <taxon>Stenosarchaea group</taxon>
        <taxon>Halobacteria</taxon>
        <taxon>Halobacteriales</taxon>
        <taxon>Natrialbaceae</taxon>
        <taxon>Natronolimnobius</taxon>
    </lineage>
</organism>
<evidence type="ECO:0000313" key="4">
    <source>
        <dbReference type="Proteomes" id="UP000196084"/>
    </source>
</evidence>
<dbReference type="InterPro" id="IPR018639">
    <property type="entry name" value="DUF2062"/>
</dbReference>
<dbReference type="EMBL" id="MWPH01000001">
    <property type="protein sequence ID" value="OVE86446.1"/>
    <property type="molecule type" value="Genomic_DNA"/>
</dbReference>
<dbReference type="OrthoDB" id="329979at2157"/>
<dbReference type="Pfam" id="PF09835">
    <property type="entry name" value="DUF2062"/>
    <property type="match status" value="1"/>
</dbReference>
<keyword evidence="1" id="KW-0812">Transmembrane</keyword>
<keyword evidence="1" id="KW-0472">Membrane</keyword>
<feature type="transmembrane region" description="Helical" evidence="1">
    <location>
        <begin position="34"/>
        <end position="56"/>
    </location>
</feature>
<evidence type="ECO:0000256" key="1">
    <source>
        <dbReference type="SAM" id="Phobius"/>
    </source>
</evidence>
<evidence type="ECO:0000313" key="3">
    <source>
        <dbReference type="EMBL" id="OVE86446.1"/>
    </source>
</evidence>
<dbReference type="PANTHER" id="PTHR40547">
    <property type="entry name" value="SLL0298 PROTEIN"/>
    <property type="match status" value="1"/>
</dbReference>
<feature type="transmembrane region" description="Helical" evidence="1">
    <location>
        <begin position="68"/>
        <end position="93"/>
    </location>
</feature>
<name>A0A202EDW0_9EURY</name>
<dbReference type="AlphaFoldDB" id="A0A202EDW0"/>
<protein>
    <recommendedName>
        <fullName evidence="2">DUF2062 domain-containing protein</fullName>
    </recommendedName>
</protein>
<feature type="domain" description="DUF2062" evidence="2">
    <location>
        <begin position="13"/>
        <end position="147"/>
    </location>
</feature>
<keyword evidence="1" id="KW-1133">Transmembrane helix</keyword>
<gene>
    <name evidence="3" type="ORF">B2G88_04665</name>
</gene>
<keyword evidence="4" id="KW-1185">Reference proteome</keyword>
<sequence>MVREQLALYRDRTRQRLEAAFREEHTPHQVGASFSIGIFVTALPTGGLGIGLFFVFTSLWSWISKPALFASIAVLNPFIKPAVYVSSFQLGGWVLGTSPLHSPSVSPDVARDAIRQLLVGNLIIALILSALSYVVVRHLTRIHRRRSLTVLPSPARSRVREWFRR</sequence>
<evidence type="ECO:0000259" key="2">
    <source>
        <dbReference type="Pfam" id="PF09835"/>
    </source>
</evidence>
<dbReference type="PANTHER" id="PTHR40547:SF1">
    <property type="entry name" value="SLL0298 PROTEIN"/>
    <property type="match status" value="1"/>
</dbReference>
<dbReference type="Proteomes" id="UP000196084">
    <property type="component" value="Unassembled WGS sequence"/>
</dbReference>
<dbReference type="RefSeq" id="WP_054862851.1">
    <property type="nucleotide sequence ID" value="NZ_MWPH01000001.1"/>
</dbReference>
<feature type="transmembrane region" description="Helical" evidence="1">
    <location>
        <begin position="113"/>
        <end position="136"/>
    </location>
</feature>
<accession>A0A202EDW0</accession>
<proteinExistence type="predicted"/>
<reference evidence="3 4" key="1">
    <citation type="submission" date="2017-02" db="EMBL/GenBank/DDBJ databases">
        <title>Natronthermophilus aegyptiacus gen. nov.,sp. nov., an aerobic, extremely halophilic alkalithermophilic archaeon isolated from the athalassohaline Wadi An Natrun, Egypt.</title>
        <authorList>
            <person name="Zhao B."/>
        </authorList>
    </citation>
    <scope>NUCLEOTIDE SEQUENCE [LARGE SCALE GENOMIC DNA]</scope>
    <source>
        <strain evidence="3 4">CGMCC 1.3597</strain>
    </source>
</reference>